<dbReference type="AlphaFoldDB" id="A0A7W5AYN7"/>
<dbReference type="InterPro" id="IPR051158">
    <property type="entry name" value="Metallophosphoesterase_sf"/>
</dbReference>
<feature type="transmembrane region" description="Helical" evidence="1">
    <location>
        <begin position="6"/>
        <end position="27"/>
    </location>
</feature>
<feature type="domain" description="Calcineurin-like phosphoesterase" evidence="2">
    <location>
        <begin position="148"/>
        <end position="310"/>
    </location>
</feature>
<organism evidence="3 4">
    <name type="scientific">Paenibacillus phyllosphaerae</name>
    <dbReference type="NCBI Taxonomy" id="274593"/>
    <lineage>
        <taxon>Bacteria</taxon>
        <taxon>Bacillati</taxon>
        <taxon>Bacillota</taxon>
        <taxon>Bacilli</taxon>
        <taxon>Bacillales</taxon>
        <taxon>Paenibacillaceae</taxon>
        <taxon>Paenibacillus</taxon>
    </lineage>
</organism>
<evidence type="ECO:0000259" key="2">
    <source>
        <dbReference type="Pfam" id="PF00149"/>
    </source>
</evidence>
<evidence type="ECO:0000313" key="3">
    <source>
        <dbReference type="EMBL" id="MBB3111198.1"/>
    </source>
</evidence>
<dbReference type="PANTHER" id="PTHR31302:SF0">
    <property type="entry name" value="TRANSMEMBRANE PROTEIN WITH METALLOPHOSPHOESTERASE DOMAIN"/>
    <property type="match status" value="1"/>
</dbReference>
<dbReference type="SUPFAM" id="SSF56300">
    <property type="entry name" value="Metallo-dependent phosphatases"/>
    <property type="match status" value="1"/>
</dbReference>
<dbReference type="GO" id="GO:0016787">
    <property type="term" value="F:hydrolase activity"/>
    <property type="evidence" value="ECO:0007669"/>
    <property type="project" value="InterPro"/>
</dbReference>
<feature type="transmembrane region" description="Helical" evidence="1">
    <location>
        <begin position="39"/>
        <end position="63"/>
    </location>
</feature>
<dbReference type="PANTHER" id="PTHR31302">
    <property type="entry name" value="TRANSMEMBRANE PROTEIN WITH METALLOPHOSPHOESTERASE DOMAIN-RELATED"/>
    <property type="match status" value="1"/>
</dbReference>
<gene>
    <name evidence="3" type="ORF">FHS18_003266</name>
</gene>
<dbReference type="InterPro" id="IPR004843">
    <property type="entry name" value="Calcineurin-like_PHP"/>
</dbReference>
<comment type="caution">
    <text evidence="3">The sequence shown here is derived from an EMBL/GenBank/DDBJ whole genome shotgun (WGS) entry which is preliminary data.</text>
</comment>
<evidence type="ECO:0000256" key="1">
    <source>
        <dbReference type="SAM" id="Phobius"/>
    </source>
</evidence>
<accession>A0A7W5AYN7</accession>
<reference evidence="3 4" key="1">
    <citation type="submission" date="2020-08" db="EMBL/GenBank/DDBJ databases">
        <title>Genomic Encyclopedia of Type Strains, Phase III (KMG-III): the genomes of soil and plant-associated and newly described type strains.</title>
        <authorList>
            <person name="Whitman W."/>
        </authorList>
    </citation>
    <scope>NUCLEOTIDE SEQUENCE [LARGE SCALE GENOMIC DNA]</scope>
    <source>
        <strain evidence="3 4">CECT 5862</strain>
    </source>
</reference>
<sequence length="375" mass="41366">MIVYFILFLLLYNAFTFYIGWSGWKWLNSIRKLSNKVKVGYAFAIAIIAYAYPLGRFGAAPLFIEVIGYYWLVLMLYGLILLPLAGVTVALMKRFTRIDSRRLVRWTGSIVAVAIAVIFTIGTYMAYSPVVRSYPITIDKPVAMGSSLRIVMAADMHFGALSNKKHAQRLVEKMNGLQPDLILLPGDIIDDSLDEFLKQGIGDDLAKLEAKYGIYASLGNHDYRGGVEELGEALAASGIQLLVDEWAPIADQLYVIGREDYSIEDRASLSEVMDGIDLAKPVLLLDHQPRELDQIAASGVDLVVSGHTHRGQLAPGSSITNRIYENDWGYLRKEALHSIVTSGFGFWGPPVRIGSRSEIAVIDVTFKPTAAASAN</sequence>
<keyword evidence="1" id="KW-1133">Transmembrane helix</keyword>
<protein>
    <recommendedName>
        <fullName evidence="2">Calcineurin-like phosphoesterase domain-containing protein</fullName>
    </recommendedName>
</protein>
<keyword evidence="1" id="KW-0812">Transmembrane</keyword>
<dbReference type="Proteomes" id="UP000570361">
    <property type="component" value="Unassembled WGS sequence"/>
</dbReference>
<keyword evidence="4" id="KW-1185">Reference proteome</keyword>
<dbReference type="Pfam" id="PF00149">
    <property type="entry name" value="Metallophos"/>
    <property type="match status" value="1"/>
</dbReference>
<dbReference type="EMBL" id="JACHXK010000006">
    <property type="protein sequence ID" value="MBB3111198.1"/>
    <property type="molecule type" value="Genomic_DNA"/>
</dbReference>
<name>A0A7W5AYN7_9BACL</name>
<dbReference type="CDD" id="cd07385">
    <property type="entry name" value="MPP_YkuE_C"/>
    <property type="match status" value="1"/>
</dbReference>
<evidence type="ECO:0000313" key="4">
    <source>
        <dbReference type="Proteomes" id="UP000570361"/>
    </source>
</evidence>
<dbReference type="RefSeq" id="WP_183601057.1">
    <property type="nucleotide sequence ID" value="NZ_JACHXK010000006.1"/>
</dbReference>
<proteinExistence type="predicted"/>
<feature type="transmembrane region" description="Helical" evidence="1">
    <location>
        <begin position="69"/>
        <end position="91"/>
    </location>
</feature>
<dbReference type="Gene3D" id="3.60.21.10">
    <property type="match status" value="1"/>
</dbReference>
<dbReference type="InterPro" id="IPR029052">
    <property type="entry name" value="Metallo-depent_PP-like"/>
</dbReference>
<feature type="transmembrane region" description="Helical" evidence="1">
    <location>
        <begin position="103"/>
        <end position="127"/>
    </location>
</feature>
<keyword evidence="1" id="KW-0472">Membrane</keyword>